<evidence type="ECO:0000313" key="8">
    <source>
        <dbReference type="EMBL" id="QLG72309.1"/>
    </source>
</evidence>
<dbReference type="OrthoDB" id="6730379at2759"/>
<proteinExistence type="predicted"/>
<dbReference type="GO" id="GO:0016020">
    <property type="term" value="C:membrane"/>
    <property type="evidence" value="ECO:0007669"/>
    <property type="project" value="UniProtKB-SubCell"/>
</dbReference>
<evidence type="ECO:0008006" key="10">
    <source>
        <dbReference type="Google" id="ProtNLM"/>
    </source>
</evidence>
<reference evidence="8 9" key="1">
    <citation type="submission" date="2020-07" db="EMBL/GenBank/DDBJ databases">
        <title>The yeast mating-type switching endonuclease HO is a domesticated member of an unorthodox homing genetic element family.</title>
        <authorList>
            <person name="Coughlan A.Y."/>
            <person name="Lombardi L."/>
            <person name="Braun-Galleani S."/>
            <person name="Martos A.R."/>
            <person name="Galeote V."/>
            <person name="Bigey F."/>
            <person name="Dequin S."/>
            <person name="Byrne K.P."/>
            <person name="Wolfe K.H."/>
        </authorList>
    </citation>
    <scope>NUCLEOTIDE SEQUENCE [LARGE SCALE GENOMIC DNA]</scope>
    <source>
        <strain evidence="8 9">NRRL Y-6702</strain>
    </source>
</reference>
<evidence type="ECO:0000256" key="6">
    <source>
        <dbReference type="SAM" id="MobiDB-lite"/>
    </source>
</evidence>
<dbReference type="RefSeq" id="XP_037144037.1">
    <property type="nucleotide sequence ID" value="XM_037288142.1"/>
</dbReference>
<evidence type="ECO:0000256" key="2">
    <source>
        <dbReference type="ARBA" id="ARBA00022448"/>
    </source>
</evidence>
<organism evidence="8 9">
    <name type="scientific">Zygotorulaspora mrakii</name>
    <name type="common">Zygosaccharomyces mrakii</name>
    <dbReference type="NCBI Taxonomy" id="42260"/>
    <lineage>
        <taxon>Eukaryota</taxon>
        <taxon>Fungi</taxon>
        <taxon>Dikarya</taxon>
        <taxon>Ascomycota</taxon>
        <taxon>Saccharomycotina</taxon>
        <taxon>Saccharomycetes</taxon>
        <taxon>Saccharomycetales</taxon>
        <taxon>Saccharomycetaceae</taxon>
        <taxon>Zygotorulaspora</taxon>
    </lineage>
</organism>
<protein>
    <recommendedName>
        <fullName evidence="10">Major facilitator superfamily (MFS) profile domain-containing protein</fullName>
    </recommendedName>
</protein>
<dbReference type="Proteomes" id="UP000509704">
    <property type="component" value="Chromosome 4"/>
</dbReference>
<evidence type="ECO:0000313" key="9">
    <source>
        <dbReference type="Proteomes" id="UP000509704"/>
    </source>
</evidence>
<dbReference type="AlphaFoldDB" id="A0A7H9B2W1"/>
<feature type="transmembrane region" description="Helical" evidence="7">
    <location>
        <begin position="182"/>
        <end position="208"/>
    </location>
</feature>
<evidence type="ECO:0000256" key="3">
    <source>
        <dbReference type="ARBA" id="ARBA00022692"/>
    </source>
</evidence>
<feature type="transmembrane region" description="Helical" evidence="7">
    <location>
        <begin position="422"/>
        <end position="444"/>
    </location>
</feature>
<evidence type="ECO:0000256" key="7">
    <source>
        <dbReference type="SAM" id="Phobius"/>
    </source>
</evidence>
<dbReference type="GeneID" id="59236033"/>
<dbReference type="InterPro" id="IPR011701">
    <property type="entry name" value="MFS"/>
</dbReference>
<dbReference type="KEGG" id="zmk:HG535_0D00150"/>
<feature type="transmembrane region" description="Helical" evidence="7">
    <location>
        <begin position="255"/>
        <end position="275"/>
    </location>
</feature>
<dbReference type="InterPro" id="IPR036259">
    <property type="entry name" value="MFS_trans_sf"/>
</dbReference>
<keyword evidence="2" id="KW-0813">Transport</keyword>
<dbReference type="Pfam" id="PF07690">
    <property type="entry name" value="MFS_1"/>
    <property type="match status" value="1"/>
</dbReference>
<gene>
    <name evidence="8" type="ORF">HG535_0D00150</name>
</gene>
<keyword evidence="4 7" id="KW-1133">Transmembrane helix</keyword>
<evidence type="ECO:0000256" key="1">
    <source>
        <dbReference type="ARBA" id="ARBA00004141"/>
    </source>
</evidence>
<dbReference type="GO" id="GO:0022857">
    <property type="term" value="F:transmembrane transporter activity"/>
    <property type="evidence" value="ECO:0007669"/>
    <property type="project" value="InterPro"/>
</dbReference>
<feature type="region of interest" description="Disordered" evidence="6">
    <location>
        <begin position="1"/>
        <end position="42"/>
    </location>
</feature>
<dbReference type="Gene3D" id="1.20.1250.20">
    <property type="entry name" value="MFS general substrate transporter like domains"/>
    <property type="match status" value="2"/>
</dbReference>
<feature type="transmembrane region" description="Helical" evidence="7">
    <location>
        <begin position="489"/>
        <end position="508"/>
    </location>
</feature>
<comment type="subcellular location">
    <subcellularLocation>
        <location evidence="1">Membrane</location>
        <topology evidence="1">Multi-pass membrane protein</topology>
    </subcellularLocation>
</comment>
<evidence type="ECO:0000256" key="4">
    <source>
        <dbReference type="ARBA" id="ARBA00022989"/>
    </source>
</evidence>
<dbReference type="PANTHER" id="PTHR43791:SF1">
    <property type="entry name" value="ALLANTOATE PERMEASE"/>
    <property type="match status" value="1"/>
</dbReference>
<keyword evidence="3 7" id="KW-0812">Transmembrane</keyword>
<name>A0A7H9B2W1_ZYGMR</name>
<dbReference type="SUPFAM" id="SSF103473">
    <property type="entry name" value="MFS general substrate transporter"/>
    <property type="match status" value="1"/>
</dbReference>
<feature type="transmembrane region" description="Helical" evidence="7">
    <location>
        <begin position="391"/>
        <end position="416"/>
    </location>
</feature>
<feature type="transmembrane region" description="Helical" evidence="7">
    <location>
        <begin position="129"/>
        <end position="147"/>
    </location>
</feature>
<feature type="transmembrane region" description="Helical" evidence="7">
    <location>
        <begin position="156"/>
        <end position="176"/>
    </location>
</feature>
<feature type="transmembrane region" description="Helical" evidence="7">
    <location>
        <begin position="220"/>
        <end position="243"/>
    </location>
</feature>
<evidence type="ECO:0000256" key="5">
    <source>
        <dbReference type="ARBA" id="ARBA00023136"/>
    </source>
</evidence>
<accession>A0A7H9B2W1</accession>
<keyword evidence="5 7" id="KW-0472">Membrane</keyword>
<dbReference type="EMBL" id="CP058607">
    <property type="protein sequence ID" value="QLG72309.1"/>
    <property type="molecule type" value="Genomic_DNA"/>
</dbReference>
<sequence length="550" mass="61739">MKDQVKVDCAPSPVESCDSNGSLSLEKNHGGAPLHNDESEDEPIQTILSARGKPVKVWADFDDAMDLADKASYLELTPEEDKKLCRKIDLHMFPLMSLLYAIQYMDKTSNGNAAIMGLITDLKMVGDQYSWASSAFYFGYLGGLFVLPPLLQKSKYFMKTLAAIIILWGMVLIVHAAPNVNFASFVFLRCLLGFLESAITPAFTVITAQYWRKEEHFLRICIWFGFNGFGAIWGCSIAYGLFIRADVYSIPAWKIVFIVNGCITVFVDFLMLFILPDAPQKAWFLSKREKLLLILRIKGNQQGFGNHRIKKHQIWEAFRDLRTWIYFFYAISASIPNGGITNFQTILLHGDFEYTTKQTLVISIAISFVSWLGVPLFGYASSYYLKKKSKYLGSCLIWSIISLVIVLLGVCLLAFLESSKQGRLAGLVFILLSPVALISVLANISANTLGYTKKWTVMSIMLIGYCAGNIAGPHTFIESQAPHYQGAKVTLVVCFAVGIALLTGLYILNVSENKKRDRYAMENTMEENAIQNIEFADLTDFENPLFRYTL</sequence>
<feature type="transmembrane region" description="Helical" evidence="7">
    <location>
        <begin position="360"/>
        <end position="379"/>
    </location>
</feature>
<keyword evidence="9" id="KW-1185">Reference proteome</keyword>
<feature type="transmembrane region" description="Helical" evidence="7">
    <location>
        <begin position="456"/>
        <end position="477"/>
    </location>
</feature>
<dbReference type="PANTHER" id="PTHR43791">
    <property type="entry name" value="PERMEASE-RELATED"/>
    <property type="match status" value="1"/>
</dbReference>